<accession>A0A7C9DS56</accession>
<reference evidence="1" key="1">
    <citation type="journal article" date="2013" name="J. Plant Res.">
        <title>Effect of fungi and light on seed germination of three Opuntia species from semiarid lands of central Mexico.</title>
        <authorList>
            <person name="Delgado-Sanchez P."/>
            <person name="Jimenez-Bremont J.F."/>
            <person name="Guerrero-Gonzalez Mde L."/>
            <person name="Flores J."/>
        </authorList>
    </citation>
    <scope>NUCLEOTIDE SEQUENCE</scope>
    <source>
        <tissue evidence="1">Cladode</tissue>
    </source>
</reference>
<organism evidence="1">
    <name type="scientific">Opuntia streptacantha</name>
    <name type="common">Prickly pear cactus</name>
    <name type="synonym">Opuntia cardona</name>
    <dbReference type="NCBI Taxonomy" id="393608"/>
    <lineage>
        <taxon>Eukaryota</taxon>
        <taxon>Viridiplantae</taxon>
        <taxon>Streptophyta</taxon>
        <taxon>Embryophyta</taxon>
        <taxon>Tracheophyta</taxon>
        <taxon>Spermatophyta</taxon>
        <taxon>Magnoliopsida</taxon>
        <taxon>eudicotyledons</taxon>
        <taxon>Gunneridae</taxon>
        <taxon>Pentapetalae</taxon>
        <taxon>Caryophyllales</taxon>
        <taxon>Cactineae</taxon>
        <taxon>Cactaceae</taxon>
        <taxon>Opuntioideae</taxon>
        <taxon>Opuntia</taxon>
    </lineage>
</organism>
<protein>
    <submittedName>
        <fullName evidence="1">Uncharacterized protein</fullName>
    </submittedName>
</protein>
<dbReference type="AlphaFoldDB" id="A0A7C9DS56"/>
<proteinExistence type="predicted"/>
<evidence type="ECO:0000313" key="1">
    <source>
        <dbReference type="EMBL" id="MBA4649802.1"/>
    </source>
</evidence>
<name>A0A7C9DS56_OPUST</name>
<reference evidence="1" key="2">
    <citation type="submission" date="2020-07" db="EMBL/GenBank/DDBJ databases">
        <authorList>
            <person name="Vera ALvarez R."/>
            <person name="Arias-Moreno D.M."/>
            <person name="Jimenez-Jacinto V."/>
            <person name="Jimenez-Bremont J.F."/>
            <person name="Swaminathan K."/>
            <person name="Moose S.P."/>
            <person name="Guerrero-Gonzalez M.L."/>
            <person name="Marino-Ramirez L."/>
            <person name="Landsman D."/>
            <person name="Rodriguez-Kessler M."/>
            <person name="Delgado-Sanchez P."/>
        </authorList>
    </citation>
    <scope>NUCLEOTIDE SEQUENCE</scope>
    <source>
        <tissue evidence="1">Cladode</tissue>
    </source>
</reference>
<dbReference type="EMBL" id="GISG01162156">
    <property type="protein sequence ID" value="MBA4649802.1"/>
    <property type="molecule type" value="Transcribed_RNA"/>
</dbReference>
<sequence>MLHQNPTQEQLQMYLLNNELLCSTLPVLQNSTNTHRLNQIPLNPSPFLPNLSDYCSDQTVRRSIFAFTKSVICCYPWLLEAIRVNSMREEGCRSSTMAFGFRSKDSIFFPGTGHRVRFFFN</sequence>